<reference evidence="2" key="2">
    <citation type="submission" date="2020-05" db="UniProtKB">
        <authorList>
            <consortium name="EnsemblMetazoa"/>
        </authorList>
    </citation>
    <scope>IDENTIFICATION</scope>
</reference>
<evidence type="ECO:0000313" key="1">
    <source>
        <dbReference type="EMBL" id="KFB35702.1"/>
    </source>
</evidence>
<proteinExistence type="predicted"/>
<dbReference type="EMBL" id="ATLV01010815">
    <property type="status" value="NOT_ANNOTATED_CDS"/>
    <property type="molecule type" value="Genomic_DNA"/>
</dbReference>
<dbReference type="VEuPathDB" id="VectorBase:ASIC002602"/>
<dbReference type="Proteomes" id="UP000030765">
    <property type="component" value="Unassembled WGS sequence"/>
</dbReference>
<dbReference type="AlphaFoldDB" id="A0A084VCK8"/>
<organism evidence="1">
    <name type="scientific">Anopheles sinensis</name>
    <name type="common">Mosquito</name>
    <dbReference type="NCBI Taxonomy" id="74873"/>
    <lineage>
        <taxon>Eukaryota</taxon>
        <taxon>Metazoa</taxon>
        <taxon>Ecdysozoa</taxon>
        <taxon>Arthropoda</taxon>
        <taxon>Hexapoda</taxon>
        <taxon>Insecta</taxon>
        <taxon>Pterygota</taxon>
        <taxon>Neoptera</taxon>
        <taxon>Endopterygota</taxon>
        <taxon>Diptera</taxon>
        <taxon>Nematocera</taxon>
        <taxon>Culicoidea</taxon>
        <taxon>Culicidae</taxon>
        <taxon>Anophelinae</taxon>
        <taxon>Anopheles</taxon>
    </lineage>
</organism>
<gene>
    <name evidence="1" type="ORF">ZHAS_00002602</name>
</gene>
<dbReference type="OrthoDB" id="7762009at2759"/>
<accession>A0A084VCK8</accession>
<name>A0A084VCK8_ANOSI</name>
<dbReference type="EMBL" id="KE524617">
    <property type="protein sequence ID" value="KFB35702.1"/>
    <property type="molecule type" value="Genomic_DNA"/>
</dbReference>
<protein>
    <submittedName>
        <fullName evidence="1 2">Pol-like protein</fullName>
    </submittedName>
</protein>
<sequence>MSQYPPRVAWKNIWKNIHYTTLKSEQRSELYILVNGKILHGEDRPCILSGMYVLY</sequence>
<evidence type="ECO:0000313" key="3">
    <source>
        <dbReference type="Proteomes" id="UP000030765"/>
    </source>
</evidence>
<reference evidence="1 3" key="1">
    <citation type="journal article" date="2014" name="BMC Genomics">
        <title>Genome sequence of Anopheles sinensis provides insight into genetics basis of mosquito competence for malaria parasites.</title>
        <authorList>
            <person name="Zhou D."/>
            <person name="Zhang D."/>
            <person name="Ding G."/>
            <person name="Shi L."/>
            <person name="Hou Q."/>
            <person name="Ye Y."/>
            <person name="Xu Y."/>
            <person name="Zhou H."/>
            <person name="Xiong C."/>
            <person name="Li S."/>
            <person name="Yu J."/>
            <person name="Hong S."/>
            <person name="Yu X."/>
            <person name="Zou P."/>
            <person name="Chen C."/>
            <person name="Chang X."/>
            <person name="Wang W."/>
            <person name="Lv Y."/>
            <person name="Sun Y."/>
            <person name="Ma L."/>
            <person name="Shen B."/>
            <person name="Zhu C."/>
        </authorList>
    </citation>
    <scope>NUCLEOTIDE SEQUENCE [LARGE SCALE GENOMIC DNA]</scope>
</reference>
<evidence type="ECO:0000313" key="2">
    <source>
        <dbReference type="EnsemblMetazoa" id="ASIC002602-PA"/>
    </source>
</evidence>
<dbReference type="EnsemblMetazoa" id="ASIC002602-RA">
    <property type="protein sequence ID" value="ASIC002602-PA"/>
    <property type="gene ID" value="ASIC002602"/>
</dbReference>
<keyword evidence="3" id="KW-1185">Reference proteome</keyword>